<dbReference type="EMBL" id="GGEC01040152">
    <property type="protein sequence ID" value="MBX20636.1"/>
    <property type="molecule type" value="Transcribed_RNA"/>
</dbReference>
<reference evidence="1" key="1">
    <citation type="submission" date="2018-02" db="EMBL/GenBank/DDBJ databases">
        <title>Rhizophora mucronata_Transcriptome.</title>
        <authorList>
            <person name="Meera S.P."/>
            <person name="Sreeshan A."/>
            <person name="Augustine A."/>
        </authorList>
    </citation>
    <scope>NUCLEOTIDE SEQUENCE</scope>
    <source>
        <tissue evidence="1">Leaf</tissue>
    </source>
</reference>
<keyword evidence="1" id="KW-0804">Transcription</keyword>
<keyword evidence="1" id="KW-0240">DNA-directed RNA polymerase</keyword>
<evidence type="ECO:0000313" key="1">
    <source>
        <dbReference type="EMBL" id="MBX20636.1"/>
    </source>
</evidence>
<organism evidence="1">
    <name type="scientific">Rhizophora mucronata</name>
    <name type="common">Asiatic mangrove</name>
    <dbReference type="NCBI Taxonomy" id="61149"/>
    <lineage>
        <taxon>Eukaryota</taxon>
        <taxon>Viridiplantae</taxon>
        <taxon>Streptophyta</taxon>
        <taxon>Embryophyta</taxon>
        <taxon>Tracheophyta</taxon>
        <taxon>Spermatophyta</taxon>
        <taxon>Magnoliopsida</taxon>
        <taxon>eudicotyledons</taxon>
        <taxon>Gunneridae</taxon>
        <taxon>Pentapetalae</taxon>
        <taxon>rosids</taxon>
        <taxon>fabids</taxon>
        <taxon>Malpighiales</taxon>
        <taxon>Rhizophoraceae</taxon>
        <taxon>Rhizophora</taxon>
    </lineage>
</organism>
<dbReference type="GO" id="GO:0000428">
    <property type="term" value="C:DNA-directed RNA polymerase complex"/>
    <property type="evidence" value="ECO:0007669"/>
    <property type="project" value="UniProtKB-KW"/>
</dbReference>
<name>A0A2P2LRN6_RHIMU</name>
<proteinExistence type="predicted"/>
<accession>A0A2P2LRN6</accession>
<protein>
    <submittedName>
        <fullName evidence="1">DNA-directed RNA polymerase III subunit rpc1</fullName>
    </submittedName>
</protein>
<dbReference type="AlphaFoldDB" id="A0A2P2LRN6"/>
<sequence length="46" mass="5703">MIVQKYMMDTQRNVNLQSHMQKSLRHPSMCLIFLTLMMFRNFLRRL</sequence>